<dbReference type="EMBL" id="CP144752">
    <property type="protein sequence ID" value="WVZ91246.1"/>
    <property type="molecule type" value="Genomic_DNA"/>
</dbReference>
<evidence type="ECO:0000313" key="3">
    <source>
        <dbReference type="Proteomes" id="UP001341281"/>
    </source>
</evidence>
<keyword evidence="3" id="KW-1185">Reference proteome</keyword>
<evidence type="ECO:0000256" key="1">
    <source>
        <dbReference type="SAM" id="MobiDB-lite"/>
    </source>
</evidence>
<protein>
    <recommendedName>
        <fullName evidence="4">F-box domain-containing protein</fullName>
    </recommendedName>
</protein>
<sequence length="139" mass="14795">MEPARPVPALSDDALREIFLRIRSPADLARAAAAACAAFRRLITDDPCFLRRYRALHPPPLLCLLEPEGYAFQPAEAPTPPLLSRAPSPAPPASASTTTCLASRETPGFSLVPEAASPSSGASSRRRRGSSPWTSRCAT</sequence>
<proteinExistence type="predicted"/>
<feature type="region of interest" description="Disordered" evidence="1">
    <location>
        <begin position="75"/>
        <end position="139"/>
    </location>
</feature>
<dbReference type="SUPFAM" id="SSF81383">
    <property type="entry name" value="F-box domain"/>
    <property type="match status" value="1"/>
</dbReference>
<dbReference type="Proteomes" id="UP001341281">
    <property type="component" value="Chromosome 08"/>
</dbReference>
<dbReference type="InterPro" id="IPR036047">
    <property type="entry name" value="F-box-like_dom_sf"/>
</dbReference>
<organism evidence="2 3">
    <name type="scientific">Paspalum notatum var. saurae</name>
    <dbReference type="NCBI Taxonomy" id="547442"/>
    <lineage>
        <taxon>Eukaryota</taxon>
        <taxon>Viridiplantae</taxon>
        <taxon>Streptophyta</taxon>
        <taxon>Embryophyta</taxon>
        <taxon>Tracheophyta</taxon>
        <taxon>Spermatophyta</taxon>
        <taxon>Magnoliopsida</taxon>
        <taxon>Liliopsida</taxon>
        <taxon>Poales</taxon>
        <taxon>Poaceae</taxon>
        <taxon>PACMAD clade</taxon>
        <taxon>Panicoideae</taxon>
        <taxon>Andropogonodae</taxon>
        <taxon>Paspaleae</taxon>
        <taxon>Paspalinae</taxon>
        <taxon>Paspalum</taxon>
    </lineage>
</organism>
<gene>
    <name evidence="2" type="ORF">U9M48_037443</name>
</gene>
<dbReference type="AlphaFoldDB" id="A0AAQ3UFZ9"/>
<dbReference type="PANTHER" id="PTHR31264:SF3">
    <property type="entry name" value="OS07G0554100 PROTEIN"/>
    <property type="match status" value="1"/>
</dbReference>
<reference evidence="2 3" key="1">
    <citation type="submission" date="2024-02" db="EMBL/GenBank/DDBJ databases">
        <title>High-quality chromosome-scale genome assembly of Pensacola bahiagrass (Paspalum notatum Flugge var. saurae).</title>
        <authorList>
            <person name="Vega J.M."/>
            <person name="Podio M."/>
            <person name="Orjuela J."/>
            <person name="Siena L.A."/>
            <person name="Pessino S.C."/>
            <person name="Combes M.C."/>
            <person name="Mariac C."/>
            <person name="Albertini E."/>
            <person name="Pupilli F."/>
            <person name="Ortiz J.P.A."/>
            <person name="Leblanc O."/>
        </authorList>
    </citation>
    <scope>NUCLEOTIDE SEQUENCE [LARGE SCALE GENOMIC DNA]</scope>
    <source>
        <strain evidence="2">R1</strain>
        <tissue evidence="2">Leaf</tissue>
    </source>
</reference>
<evidence type="ECO:0000313" key="2">
    <source>
        <dbReference type="EMBL" id="WVZ91246.1"/>
    </source>
</evidence>
<feature type="compositionally biased region" description="Low complexity" evidence="1">
    <location>
        <begin position="82"/>
        <end position="103"/>
    </location>
</feature>
<evidence type="ECO:0008006" key="4">
    <source>
        <dbReference type="Google" id="ProtNLM"/>
    </source>
</evidence>
<name>A0AAQ3UFZ9_PASNO</name>
<dbReference type="PANTHER" id="PTHR31264">
    <property type="entry name" value="OS07G0554500 PROTEIN-RELATED"/>
    <property type="match status" value="1"/>
</dbReference>
<accession>A0AAQ3UFZ9</accession>